<keyword evidence="1" id="KW-0378">Hydrolase</keyword>
<dbReference type="NCBIfam" id="TIGR01076">
    <property type="entry name" value="sortase_fam"/>
    <property type="match status" value="1"/>
</dbReference>
<gene>
    <name evidence="4" type="ORF">JEOPIN946_00232</name>
</gene>
<evidence type="ECO:0000313" key="4">
    <source>
        <dbReference type="EMBL" id="CAD2072034.1"/>
    </source>
</evidence>
<dbReference type="InterPro" id="IPR005754">
    <property type="entry name" value="Sortase"/>
</dbReference>
<protein>
    <recommendedName>
        <fullName evidence="6">Sortase family protein</fullName>
    </recommendedName>
</protein>
<accession>A0A6V7R4S1</accession>
<keyword evidence="3" id="KW-1133">Transmembrane helix</keyword>
<dbReference type="InterPro" id="IPR023365">
    <property type="entry name" value="Sortase_dom-sf"/>
</dbReference>
<dbReference type="Pfam" id="PF04203">
    <property type="entry name" value="Sortase"/>
    <property type="match status" value="1"/>
</dbReference>
<evidence type="ECO:0000256" key="3">
    <source>
        <dbReference type="SAM" id="Phobius"/>
    </source>
</evidence>
<dbReference type="GO" id="GO:0016787">
    <property type="term" value="F:hydrolase activity"/>
    <property type="evidence" value="ECO:0007669"/>
    <property type="project" value="UniProtKB-KW"/>
</dbReference>
<proteinExistence type="predicted"/>
<dbReference type="Gene3D" id="2.40.260.10">
    <property type="entry name" value="Sortase"/>
    <property type="match status" value="1"/>
</dbReference>
<keyword evidence="3" id="KW-0472">Membrane</keyword>
<dbReference type="Proteomes" id="UP000588186">
    <property type="component" value="Unassembled WGS sequence"/>
</dbReference>
<evidence type="ECO:0008006" key="6">
    <source>
        <dbReference type="Google" id="ProtNLM"/>
    </source>
</evidence>
<dbReference type="InterPro" id="IPR042002">
    <property type="entry name" value="Sortase_C"/>
</dbReference>
<dbReference type="EMBL" id="CAJEWB010000004">
    <property type="protein sequence ID" value="CAD2072034.1"/>
    <property type="molecule type" value="Genomic_DNA"/>
</dbReference>
<comment type="caution">
    <text evidence="4">The sequence shown here is derived from an EMBL/GenBank/DDBJ whole genome shotgun (WGS) entry which is preliminary data.</text>
</comment>
<feature type="active site" description="Proton donor/acceptor" evidence="2">
    <location>
        <position position="152"/>
    </location>
</feature>
<evidence type="ECO:0000313" key="5">
    <source>
        <dbReference type="Proteomes" id="UP000588186"/>
    </source>
</evidence>
<keyword evidence="3" id="KW-0812">Transmembrane</keyword>
<evidence type="ECO:0000256" key="2">
    <source>
        <dbReference type="PIRSR" id="PIRSR605754-1"/>
    </source>
</evidence>
<dbReference type="AlphaFoldDB" id="A0A6V7R4S1"/>
<evidence type="ECO:0000256" key="1">
    <source>
        <dbReference type="ARBA" id="ARBA00022801"/>
    </source>
</evidence>
<dbReference type="CDD" id="cd05827">
    <property type="entry name" value="Sortase_C"/>
    <property type="match status" value="1"/>
</dbReference>
<reference evidence="4 5" key="1">
    <citation type="submission" date="2020-07" db="EMBL/GenBank/DDBJ databases">
        <authorList>
            <person name="Criscuolo A."/>
        </authorList>
    </citation>
    <scope>NUCLEOTIDE SEQUENCE [LARGE SCALE GENOMIC DNA]</scope>
    <source>
        <strain evidence="4">CIP107946</strain>
    </source>
</reference>
<feature type="transmembrane region" description="Helical" evidence="3">
    <location>
        <begin position="258"/>
        <end position="275"/>
    </location>
</feature>
<sequence>MTQKTSKWQTLKFILFLSVGFGILLYPLITAVYYDYQSTTEVKQYKSETKTMEELKLEERIKQAKAYNATLSENETLLDFFTADDIKKGEDLYADMLKVNEMIGTIRIPRIHQELPVYAGTKETVLQKGIGHLERTSLPVGGESSHSVVTGHRGLPDKKLFTDLPKVKKGDLIFFTNMKETLAYKVFEIREVTPDQTEVLNIREGKDLLTLITCTPYMINSHRLIVTAERIPYSEELVEVTNKDHPGWKRFISVYQNYLIGTVIFITILILYHIWRSRSIKNQQNK</sequence>
<dbReference type="SUPFAM" id="SSF63817">
    <property type="entry name" value="Sortase"/>
    <property type="match status" value="1"/>
</dbReference>
<keyword evidence="5" id="KW-1185">Reference proteome</keyword>
<name>A0A6V7R4S1_9BACL</name>
<organism evidence="4 5">
    <name type="scientific">Phocicoccus pinnipedialis</name>
    <dbReference type="NCBI Taxonomy" id="110845"/>
    <lineage>
        <taxon>Bacteria</taxon>
        <taxon>Bacillati</taxon>
        <taxon>Bacillota</taxon>
        <taxon>Bacilli</taxon>
        <taxon>Bacillales</taxon>
        <taxon>Salinicoccaceae</taxon>
        <taxon>Phocicoccus</taxon>
    </lineage>
</organism>
<dbReference type="RefSeq" id="WP_186076109.1">
    <property type="nucleotide sequence ID" value="NZ_CAJEWB010000004.1"/>
</dbReference>
<feature type="transmembrane region" description="Helical" evidence="3">
    <location>
        <begin position="12"/>
        <end position="34"/>
    </location>
</feature>
<feature type="active site" description="Acyl-thioester intermediate" evidence="2">
    <location>
        <position position="214"/>
    </location>
</feature>
<dbReference type="NCBIfam" id="NF033745">
    <property type="entry name" value="class_C_sortase"/>
    <property type="match status" value="1"/>
</dbReference>